<evidence type="ECO:0000313" key="1">
    <source>
        <dbReference type="EMBL" id="TDL16952.1"/>
    </source>
</evidence>
<evidence type="ECO:0000313" key="2">
    <source>
        <dbReference type="Proteomes" id="UP000294933"/>
    </source>
</evidence>
<dbReference type="AlphaFoldDB" id="A0A4Y7PQ23"/>
<gene>
    <name evidence="1" type="ORF">BD410DRAFT_794754</name>
</gene>
<accession>A0A4Y7PQ23</accession>
<sequence>MTSTSRSLPPDVYAMLCMIRSDRSSSSQNARRRINRHCFVVNFYVCRCACRRCMYTHCEVWDFQEITGVRTSSSYRPRRRANSIESWRLVKITCQDQKNEGADAYSVFLLRLYLRGCDDLIGGAGIEAEAEDCVCSVCRSDQLLYIGG</sequence>
<organism evidence="1 2">
    <name type="scientific">Rickenella mellea</name>
    <dbReference type="NCBI Taxonomy" id="50990"/>
    <lineage>
        <taxon>Eukaryota</taxon>
        <taxon>Fungi</taxon>
        <taxon>Dikarya</taxon>
        <taxon>Basidiomycota</taxon>
        <taxon>Agaricomycotina</taxon>
        <taxon>Agaricomycetes</taxon>
        <taxon>Hymenochaetales</taxon>
        <taxon>Rickenellaceae</taxon>
        <taxon>Rickenella</taxon>
    </lineage>
</organism>
<name>A0A4Y7PQ23_9AGAM</name>
<proteinExistence type="predicted"/>
<dbReference type="Proteomes" id="UP000294933">
    <property type="component" value="Unassembled WGS sequence"/>
</dbReference>
<dbReference type="EMBL" id="ML170231">
    <property type="protein sequence ID" value="TDL16952.1"/>
    <property type="molecule type" value="Genomic_DNA"/>
</dbReference>
<protein>
    <submittedName>
        <fullName evidence="1">Uncharacterized protein</fullName>
    </submittedName>
</protein>
<reference evidence="1 2" key="1">
    <citation type="submission" date="2018-06" db="EMBL/GenBank/DDBJ databases">
        <title>A transcriptomic atlas of mushroom development highlights an independent origin of complex multicellularity.</title>
        <authorList>
            <consortium name="DOE Joint Genome Institute"/>
            <person name="Krizsan K."/>
            <person name="Almasi E."/>
            <person name="Merenyi Z."/>
            <person name="Sahu N."/>
            <person name="Viragh M."/>
            <person name="Koszo T."/>
            <person name="Mondo S."/>
            <person name="Kiss B."/>
            <person name="Balint B."/>
            <person name="Kues U."/>
            <person name="Barry K."/>
            <person name="Hegedus J.C."/>
            <person name="Henrissat B."/>
            <person name="Johnson J."/>
            <person name="Lipzen A."/>
            <person name="Ohm R."/>
            <person name="Nagy I."/>
            <person name="Pangilinan J."/>
            <person name="Yan J."/>
            <person name="Xiong Y."/>
            <person name="Grigoriev I.V."/>
            <person name="Hibbett D.S."/>
            <person name="Nagy L.G."/>
        </authorList>
    </citation>
    <scope>NUCLEOTIDE SEQUENCE [LARGE SCALE GENOMIC DNA]</scope>
    <source>
        <strain evidence="1 2">SZMC22713</strain>
    </source>
</reference>
<dbReference type="VEuPathDB" id="FungiDB:BD410DRAFT_794754"/>
<keyword evidence="2" id="KW-1185">Reference proteome</keyword>